<dbReference type="EMBL" id="GG745332">
    <property type="protein sequence ID" value="KNE58286.1"/>
    <property type="molecule type" value="Genomic_DNA"/>
</dbReference>
<evidence type="ECO:0000259" key="14">
    <source>
        <dbReference type="Pfam" id="PF00557"/>
    </source>
</evidence>
<keyword evidence="8" id="KW-0482">Metalloprotease</keyword>
<dbReference type="InterPro" id="IPR036005">
    <property type="entry name" value="Creatinase/aminopeptidase-like"/>
</dbReference>
<protein>
    <recommendedName>
        <fullName evidence="10">Probable metalloprotease ARX1</fullName>
    </recommendedName>
    <alternativeName>
        <fullName evidence="11">Associated with ribosomal export complex protein 1</fullName>
    </alternativeName>
</protein>
<evidence type="ECO:0000256" key="2">
    <source>
        <dbReference type="ARBA" id="ARBA00004496"/>
    </source>
</evidence>
<comment type="subcellular location">
    <subcellularLocation>
        <location evidence="2">Cytoplasm</location>
    </subcellularLocation>
    <subcellularLocation>
        <location evidence="1">Nucleus</location>
    </subcellularLocation>
</comment>
<keyword evidence="4" id="KW-0963">Cytoplasm</keyword>
<reference evidence="16" key="2">
    <citation type="submission" date="2009-11" db="EMBL/GenBank/DDBJ databases">
        <title>The Genome Sequence of Allomyces macrogynus strain ATCC 38327.</title>
        <authorList>
            <consortium name="The Broad Institute Genome Sequencing Platform"/>
            <person name="Russ C."/>
            <person name="Cuomo C."/>
            <person name="Shea T."/>
            <person name="Young S.K."/>
            <person name="Zeng Q."/>
            <person name="Koehrsen M."/>
            <person name="Haas B."/>
            <person name="Borodovsky M."/>
            <person name="Guigo R."/>
            <person name="Alvarado L."/>
            <person name="Berlin A."/>
            <person name="Borenstein D."/>
            <person name="Chen Z."/>
            <person name="Engels R."/>
            <person name="Freedman E."/>
            <person name="Gellesch M."/>
            <person name="Goldberg J."/>
            <person name="Griggs A."/>
            <person name="Gujja S."/>
            <person name="Heiman D."/>
            <person name="Hepburn T."/>
            <person name="Howarth C."/>
            <person name="Jen D."/>
            <person name="Larson L."/>
            <person name="Lewis B."/>
            <person name="Mehta T."/>
            <person name="Park D."/>
            <person name="Pearson M."/>
            <person name="Roberts A."/>
            <person name="Saif S."/>
            <person name="Shenoy N."/>
            <person name="Sisk P."/>
            <person name="Stolte C."/>
            <person name="Sykes S."/>
            <person name="Walk T."/>
            <person name="White J."/>
            <person name="Yandava C."/>
            <person name="Burger G."/>
            <person name="Gray M.W."/>
            <person name="Holland P.W.H."/>
            <person name="King N."/>
            <person name="Lang F.B.F."/>
            <person name="Roger A.J."/>
            <person name="Ruiz-Trillo I."/>
            <person name="Lander E."/>
            <person name="Nusbaum C."/>
        </authorList>
    </citation>
    <scope>NUCLEOTIDE SEQUENCE [LARGE SCALE GENOMIC DNA]</scope>
    <source>
        <strain evidence="16">ATCC 38327</strain>
    </source>
</reference>
<dbReference type="GO" id="GO:0003677">
    <property type="term" value="F:DNA binding"/>
    <property type="evidence" value="ECO:0007669"/>
    <property type="project" value="UniProtKB-KW"/>
</dbReference>
<dbReference type="Gene3D" id="3.90.230.10">
    <property type="entry name" value="Creatinase/methionine aminopeptidase superfamily"/>
    <property type="match status" value="1"/>
</dbReference>
<evidence type="ECO:0000256" key="11">
    <source>
        <dbReference type="ARBA" id="ARBA00033475"/>
    </source>
</evidence>
<feature type="compositionally biased region" description="Basic residues" evidence="13">
    <location>
        <begin position="378"/>
        <end position="390"/>
    </location>
</feature>
<dbReference type="PANTHER" id="PTHR10804:SF102">
    <property type="entry name" value="METALLOPROTEASE ARX1-RELATED"/>
    <property type="match status" value="1"/>
</dbReference>
<dbReference type="GO" id="GO:0006508">
    <property type="term" value="P:proteolysis"/>
    <property type="evidence" value="ECO:0007669"/>
    <property type="project" value="UniProtKB-KW"/>
</dbReference>
<dbReference type="eggNOG" id="KOG2776">
    <property type="taxonomic scope" value="Eukaryota"/>
</dbReference>
<dbReference type="GO" id="GO:0005737">
    <property type="term" value="C:cytoplasm"/>
    <property type="evidence" value="ECO:0007669"/>
    <property type="project" value="UniProtKB-SubCell"/>
</dbReference>
<evidence type="ECO:0000256" key="4">
    <source>
        <dbReference type="ARBA" id="ARBA00022490"/>
    </source>
</evidence>
<organism evidence="15 16">
    <name type="scientific">Allomyces macrogynus (strain ATCC 38327)</name>
    <name type="common">Allomyces javanicus var. macrogynus</name>
    <dbReference type="NCBI Taxonomy" id="578462"/>
    <lineage>
        <taxon>Eukaryota</taxon>
        <taxon>Fungi</taxon>
        <taxon>Fungi incertae sedis</taxon>
        <taxon>Blastocladiomycota</taxon>
        <taxon>Blastocladiomycetes</taxon>
        <taxon>Blastocladiales</taxon>
        <taxon>Blastocladiaceae</taxon>
        <taxon>Allomyces</taxon>
    </lineage>
</organism>
<evidence type="ECO:0000313" key="15">
    <source>
        <dbReference type="EMBL" id="KNE58286.1"/>
    </source>
</evidence>
<evidence type="ECO:0000256" key="13">
    <source>
        <dbReference type="SAM" id="MobiDB-lite"/>
    </source>
</evidence>
<evidence type="ECO:0000313" key="16">
    <source>
        <dbReference type="Proteomes" id="UP000054350"/>
    </source>
</evidence>
<keyword evidence="16" id="KW-1185">Reference proteome</keyword>
<evidence type="ECO:0000256" key="5">
    <source>
        <dbReference type="ARBA" id="ARBA00022670"/>
    </source>
</evidence>
<evidence type="ECO:0000256" key="7">
    <source>
        <dbReference type="ARBA" id="ARBA00022801"/>
    </source>
</evidence>
<evidence type="ECO:0000256" key="1">
    <source>
        <dbReference type="ARBA" id="ARBA00004123"/>
    </source>
</evidence>
<evidence type="ECO:0000256" key="6">
    <source>
        <dbReference type="ARBA" id="ARBA00022723"/>
    </source>
</evidence>
<dbReference type="InterPro" id="IPR000994">
    <property type="entry name" value="Pept_M24"/>
</dbReference>
<dbReference type="InterPro" id="IPR047113">
    <property type="entry name" value="PA2G4/ARX1"/>
</dbReference>
<feature type="region of interest" description="Disordered" evidence="13">
    <location>
        <begin position="357"/>
        <end position="401"/>
    </location>
</feature>
<keyword evidence="6" id="KW-0479">Metal-binding</keyword>
<feature type="domain" description="Peptidase M24" evidence="14">
    <location>
        <begin position="1"/>
        <end position="148"/>
    </location>
</feature>
<dbReference type="PANTHER" id="PTHR10804">
    <property type="entry name" value="PROTEASE FAMILY M24 METHIONYL AMINOPEPTIDASE, AMINOPEPTIDASE P"/>
    <property type="match status" value="1"/>
</dbReference>
<dbReference type="Proteomes" id="UP000054350">
    <property type="component" value="Unassembled WGS sequence"/>
</dbReference>
<evidence type="ECO:0000256" key="8">
    <source>
        <dbReference type="ARBA" id="ARBA00023049"/>
    </source>
</evidence>
<comment type="function">
    <text evidence="12">Probable metalloprotease involved in proper assembly of pre-ribosomal particles during the biogenesis of the 60S ribosomal subunit. Accompanies the pre-60S particles to the cytoplasm.</text>
</comment>
<evidence type="ECO:0000256" key="10">
    <source>
        <dbReference type="ARBA" id="ARBA00026155"/>
    </source>
</evidence>
<dbReference type="Gene3D" id="1.10.10.10">
    <property type="entry name" value="Winged helix-like DNA-binding domain superfamily/Winged helix DNA-binding domain"/>
    <property type="match status" value="1"/>
</dbReference>
<dbReference type="OMA" id="GMGPYIG"/>
<keyword evidence="5" id="KW-0645">Protease</keyword>
<dbReference type="GO" id="GO:0046872">
    <property type="term" value="F:metal ion binding"/>
    <property type="evidence" value="ECO:0007669"/>
    <property type="project" value="UniProtKB-KW"/>
</dbReference>
<dbReference type="SUPFAM" id="SSF55920">
    <property type="entry name" value="Creatinase/aminopeptidase"/>
    <property type="match status" value="1"/>
</dbReference>
<dbReference type="Pfam" id="PF00557">
    <property type="entry name" value="Peptidase_M24"/>
    <property type="match status" value="1"/>
</dbReference>
<keyword evidence="7" id="KW-0378">Hydrolase</keyword>
<dbReference type="OrthoDB" id="5876363at2759"/>
<comment type="similarity">
    <text evidence="3">Belongs to the peptidase M24 family.</text>
</comment>
<sequence>MRELLELVVPGASTADLCQHGDDLIVQKCAAAGFKSVRKGVALPTSVNVNNTVQHYAPVADDDENHPAYVLQENDLVKVELGVHIDGYACTAGHTTILNPSTDFPTTGAVADAVTAAHFAAEMAWRMIKPGRAASEIHEAMMRIASAYKCVPVRGTYSTRIQRYTLDAGNHLYNAIDPEATDADGHKIKQEDFQFSVNEAYDVQIYLASTTHTSTGDAIITDTDSAPTRTVGHPTLYHRDPNARHTLRVAAARKLISHITQVAETYPVTTAGLDTSLRFGLKECTTHGLLVPRNVTRTADGTAVAAFRFTVLLLPSGQVLRLTLPHQQLPYVCSDHEMPVELATLLFLDQPNALRVPPVPAAQPGGVTPPAEGSSGGSRRRSRSRKRSKSRGSSVDAREPL</sequence>
<dbReference type="GO" id="GO:0005634">
    <property type="term" value="C:nucleus"/>
    <property type="evidence" value="ECO:0007669"/>
    <property type="project" value="UniProtKB-SubCell"/>
</dbReference>
<dbReference type="GO" id="GO:0008237">
    <property type="term" value="F:metallopeptidase activity"/>
    <property type="evidence" value="ECO:0007669"/>
    <property type="project" value="UniProtKB-KW"/>
</dbReference>
<feature type="compositionally biased region" description="Low complexity" evidence="13">
    <location>
        <begin position="362"/>
        <end position="373"/>
    </location>
</feature>
<evidence type="ECO:0000256" key="3">
    <source>
        <dbReference type="ARBA" id="ARBA00007319"/>
    </source>
</evidence>
<proteinExistence type="inferred from homology"/>
<gene>
    <name evidence="15" type="ORF">AMAG_05095</name>
</gene>
<dbReference type="STRING" id="578462.A0A0L0S787"/>
<dbReference type="InterPro" id="IPR036388">
    <property type="entry name" value="WH-like_DNA-bd_sf"/>
</dbReference>
<dbReference type="AlphaFoldDB" id="A0A0L0S787"/>
<keyword evidence="15" id="KW-0238">DNA-binding</keyword>
<keyword evidence="9" id="KW-0539">Nucleus</keyword>
<reference evidence="15 16" key="1">
    <citation type="submission" date="2009-11" db="EMBL/GenBank/DDBJ databases">
        <title>Annotation of Allomyces macrogynus ATCC 38327.</title>
        <authorList>
            <consortium name="The Broad Institute Genome Sequencing Platform"/>
            <person name="Russ C."/>
            <person name="Cuomo C."/>
            <person name="Burger G."/>
            <person name="Gray M.W."/>
            <person name="Holland P.W.H."/>
            <person name="King N."/>
            <person name="Lang F.B.F."/>
            <person name="Roger A.J."/>
            <person name="Ruiz-Trillo I."/>
            <person name="Young S.K."/>
            <person name="Zeng Q."/>
            <person name="Gargeya S."/>
            <person name="Fitzgerald M."/>
            <person name="Haas B."/>
            <person name="Abouelleil A."/>
            <person name="Alvarado L."/>
            <person name="Arachchi H.M."/>
            <person name="Berlin A."/>
            <person name="Chapman S.B."/>
            <person name="Gearin G."/>
            <person name="Goldberg J."/>
            <person name="Griggs A."/>
            <person name="Gujja S."/>
            <person name="Hansen M."/>
            <person name="Heiman D."/>
            <person name="Howarth C."/>
            <person name="Larimer J."/>
            <person name="Lui A."/>
            <person name="MacDonald P.J.P."/>
            <person name="McCowen C."/>
            <person name="Montmayeur A."/>
            <person name="Murphy C."/>
            <person name="Neiman D."/>
            <person name="Pearson M."/>
            <person name="Priest M."/>
            <person name="Roberts A."/>
            <person name="Saif S."/>
            <person name="Shea T."/>
            <person name="Sisk P."/>
            <person name="Stolte C."/>
            <person name="Sykes S."/>
            <person name="Wortman J."/>
            <person name="Nusbaum C."/>
            <person name="Birren B."/>
        </authorList>
    </citation>
    <scope>NUCLEOTIDE SEQUENCE [LARGE SCALE GENOMIC DNA]</scope>
    <source>
        <strain evidence="15 16">ATCC 38327</strain>
    </source>
</reference>
<accession>A0A0L0S787</accession>
<evidence type="ECO:0000256" key="9">
    <source>
        <dbReference type="ARBA" id="ARBA00023242"/>
    </source>
</evidence>
<dbReference type="VEuPathDB" id="FungiDB:AMAG_05095"/>
<name>A0A0L0S787_ALLM3</name>
<evidence type="ECO:0000256" key="12">
    <source>
        <dbReference type="ARBA" id="ARBA00034680"/>
    </source>
</evidence>